<evidence type="ECO:0000256" key="4">
    <source>
        <dbReference type="ARBA" id="ARBA00022692"/>
    </source>
</evidence>
<dbReference type="GO" id="GO:0005484">
    <property type="term" value="F:SNAP receptor activity"/>
    <property type="evidence" value="ECO:0007669"/>
    <property type="project" value="TreeGrafter"/>
</dbReference>
<protein>
    <submittedName>
        <fullName evidence="12">Uncharacterized protein</fullName>
    </submittedName>
</protein>
<evidence type="ECO:0000256" key="9">
    <source>
        <dbReference type="ARBA" id="ARBA00023136"/>
    </source>
</evidence>
<comment type="similarity">
    <text evidence="2">Belongs to the USE1 family.</text>
</comment>
<keyword evidence="9 11" id="KW-0472">Membrane</keyword>
<evidence type="ECO:0000256" key="8">
    <source>
        <dbReference type="ARBA" id="ARBA00022989"/>
    </source>
</evidence>
<evidence type="ECO:0000256" key="2">
    <source>
        <dbReference type="ARBA" id="ARBA00007891"/>
    </source>
</evidence>
<dbReference type="EMBL" id="RSCD01000015">
    <property type="protein sequence ID" value="RSH88968.1"/>
    <property type="molecule type" value="Genomic_DNA"/>
</dbReference>
<proteinExistence type="inferred from homology"/>
<dbReference type="PANTHER" id="PTHR13050">
    <property type="entry name" value="USE1-LIKE PROTEIN"/>
    <property type="match status" value="1"/>
</dbReference>
<evidence type="ECO:0000256" key="11">
    <source>
        <dbReference type="SAM" id="Phobius"/>
    </source>
</evidence>
<evidence type="ECO:0000256" key="5">
    <source>
        <dbReference type="ARBA" id="ARBA00022824"/>
    </source>
</evidence>
<feature type="region of interest" description="Disordered" evidence="10">
    <location>
        <begin position="139"/>
        <end position="220"/>
    </location>
</feature>
<dbReference type="STRING" id="1890683.A0A427YD01"/>
<dbReference type="GO" id="GO:0031201">
    <property type="term" value="C:SNARE complex"/>
    <property type="evidence" value="ECO:0007669"/>
    <property type="project" value="TreeGrafter"/>
</dbReference>
<keyword evidence="5" id="KW-0256">Endoplasmic reticulum</keyword>
<keyword evidence="4 11" id="KW-0812">Transmembrane</keyword>
<dbReference type="Proteomes" id="UP000279259">
    <property type="component" value="Unassembled WGS sequence"/>
</dbReference>
<evidence type="ECO:0000313" key="13">
    <source>
        <dbReference type="Proteomes" id="UP000279259"/>
    </source>
</evidence>
<evidence type="ECO:0000313" key="12">
    <source>
        <dbReference type="EMBL" id="RSH88968.1"/>
    </source>
</evidence>
<evidence type="ECO:0000256" key="6">
    <source>
        <dbReference type="ARBA" id="ARBA00022892"/>
    </source>
</evidence>
<keyword evidence="13" id="KW-1185">Reference proteome</keyword>
<evidence type="ECO:0000256" key="10">
    <source>
        <dbReference type="SAM" id="MobiDB-lite"/>
    </source>
</evidence>
<evidence type="ECO:0000256" key="1">
    <source>
        <dbReference type="ARBA" id="ARBA00004163"/>
    </source>
</evidence>
<organism evidence="12 13">
    <name type="scientific">Saitozyma podzolica</name>
    <dbReference type="NCBI Taxonomy" id="1890683"/>
    <lineage>
        <taxon>Eukaryota</taxon>
        <taxon>Fungi</taxon>
        <taxon>Dikarya</taxon>
        <taxon>Basidiomycota</taxon>
        <taxon>Agaricomycotina</taxon>
        <taxon>Tremellomycetes</taxon>
        <taxon>Tremellales</taxon>
        <taxon>Trimorphomycetaceae</taxon>
        <taxon>Saitozyma</taxon>
    </lineage>
</organism>
<keyword evidence="8 11" id="KW-1133">Transmembrane helix</keyword>
<keyword evidence="3" id="KW-0813">Transport</keyword>
<comment type="subcellular location">
    <subcellularLocation>
        <location evidence="1">Endoplasmic reticulum membrane</location>
        <topology evidence="1">Single-pass type IV membrane protein</topology>
    </subcellularLocation>
</comment>
<dbReference type="GO" id="GO:0005789">
    <property type="term" value="C:endoplasmic reticulum membrane"/>
    <property type="evidence" value="ECO:0007669"/>
    <property type="project" value="UniProtKB-SubCell"/>
</dbReference>
<evidence type="ECO:0000256" key="3">
    <source>
        <dbReference type="ARBA" id="ARBA00022448"/>
    </source>
</evidence>
<keyword evidence="6" id="KW-0931">ER-Golgi transport</keyword>
<sequence length="322" mass="34077">MIAPIGSQYRETIENPSQAIKAARAAASSPHALVNLIRLVGSLDAKSQDNDEAAEAAQPGYADPDVKRDWESVLYARALLEALEGENEQSSTTSSTLSTLKHTLATVEGRYAEILQRAQPVSSSTAVRPTVGPVTYAASASAPGIPSSSQPSNVPIVSAPPDPPAPVRQRRRKAPTAEEYLATRQRQDALGSDTGLLPLKTPATAGTGDNGPGARDRLLGDVGSRGAVGSSQLHEELGGQLADMSHRLKLNAIHFASSLEGEKALLESSQDALEKNLDSTRSSKKHLGTVSSKSRGTTCMTLGIVVLVMVLFVWTYMLIRFT</sequence>
<accession>A0A427YD01</accession>
<evidence type="ECO:0000256" key="7">
    <source>
        <dbReference type="ARBA" id="ARBA00022927"/>
    </source>
</evidence>
<dbReference type="AlphaFoldDB" id="A0A427YD01"/>
<name>A0A427YD01_9TREE</name>
<dbReference type="PANTHER" id="PTHR13050:SF7">
    <property type="entry name" value="VESICLE TRANSPORT PROTEIN USE1"/>
    <property type="match status" value="1"/>
</dbReference>
<comment type="caution">
    <text evidence="12">The sequence shown here is derived from an EMBL/GenBank/DDBJ whole genome shotgun (WGS) entry which is preliminary data.</text>
</comment>
<gene>
    <name evidence="12" type="ORF">EHS25_002630</name>
</gene>
<dbReference type="InterPro" id="IPR019150">
    <property type="entry name" value="Vesicle_transport_protein_Use1"/>
</dbReference>
<dbReference type="OrthoDB" id="4506189at2759"/>
<dbReference type="GO" id="GO:0015031">
    <property type="term" value="P:protein transport"/>
    <property type="evidence" value="ECO:0007669"/>
    <property type="project" value="UniProtKB-KW"/>
</dbReference>
<dbReference type="GO" id="GO:0006890">
    <property type="term" value="P:retrograde vesicle-mediated transport, Golgi to endoplasmic reticulum"/>
    <property type="evidence" value="ECO:0007669"/>
    <property type="project" value="TreeGrafter"/>
</dbReference>
<feature type="transmembrane region" description="Helical" evidence="11">
    <location>
        <begin position="300"/>
        <end position="319"/>
    </location>
</feature>
<reference evidence="12 13" key="1">
    <citation type="submission" date="2018-11" db="EMBL/GenBank/DDBJ databases">
        <title>Genome sequence of Saitozyma podzolica DSM 27192.</title>
        <authorList>
            <person name="Aliyu H."/>
            <person name="Gorte O."/>
            <person name="Ochsenreither K."/>
        </authorList>
    </citation>
    <scope>NUCLEOTIDE SEQUENCE [LARGE SCALE GENOMIC DNA]</scope>
    <source>
        <strain evidence="12 13">DSM 27192</strain>
    </source>
</reference>
<keyword evidence="7" id="KW-0653">Protein transport</keyword>
<feature type="compositionally biased region" description="Low complexity" evidence="10">
    <location>
        <begin position="139"/>
        <end position="157"/>
    </location>
</feature>